<dbReference type="AlphaFoldDB" id="A0A1E3PNP4"/>
<dbReference type="EMBL" id="KV454407">
    <property type="protein sequence ID" value="ODQ67046.1"/>
    <property type="molecule type" value="Genomic_DNA"/>
</dbReference>
<evidence type="ECO:0000313" key="1">
    <source>
        <dbReference type="EMBL" id="ODQ67046.1"/>
    </source>
</evidence>
<dbReference type="OrthoDB" id="1716531at2759"/>
<proteinExistence type="predicted"/>
<name>A0A1E3PNP4_9ASCO</name>
<reference evidence="1 2" key="1">
    <citation type="journal article" date="2016" name="Proc. Natl. Acad. Sci. U.S.A.">
        <title>Comparative genomics of biotechnologically important yeasts.</title>
        <authorList>
            <person name="Riley R."/>
            <person name="Haridas S."/>
            <person name="Wolfe K.H."/>
            <person name="Lopes M.R."/>
            <person name="Hittinger C.T."/>
            <person name="Goeker M."/>
            <person name="Salamov A.A."/>
            <person name="Wisecaver J.H."/>
            <person name="Long T.M."/>
            <person name="Calvey C.H."/>
            <person name="Aerts A.L."/>
            <person name="Barry K.W."/>
            <person name="Choi C."/>
            <person name="Clum A."/>
            <person name="Coughlan A.Y."/>
            <person name="Deshpande S."/>
            <person name="Douglass A.P."/>
            <person name="Hanson S.J."/>
            <person name="Klenk H.-P."/>
            <person name="LaButti K.M."/>
            <person name="Lapidus A."/>
            <person name="Lindquist E.A."/>
            <person name="Lipzen A.M."/>
            <person name="Meier-Kolthoff J.P."/>
            <person name="Ohm R.A."/>
            <person name="Otillar R.P."/>
            <person name="Pangilinan J.L."/>
            <person name="Peng Y."/>
            <person name="Rokas A."/>
            <person name="Rosa C.A."/>
            <person name="Scheuner C."/>
            <person name="Sibirny A.A."/>
            <person name="Slot J.C."/>
            <person name="Stielow J.B."/>
            <person name="Sun H."/>
            <person name="Kurtzman C.P."/>
            <person name="Blackwell M."/>
            <person name="Grigoriev I.V."/>
            <person name="Jeffries T.W."/>
        </authorList>
    </citation>
    <scope>NUCLEOTIDE SEQUENCE [LARGE SCALE GENOMIC DNA]</scope>
    <source>
        <strain evidence="1 2">DSM 6958</strain>
    </source>
</reference>
<accession>A0A1E3PNP4</accession>
<organism evidence="1 2">
    <name type="scientific">Nadsonia fulvescens var. elongata DSM 6958</name>
    <dbReference type="NCBI Taxonomy" id="857566"/>
    <lineage>
        <taxon>Eukaryota</taxon>
        <taxon>Fungi</taxon>
        <taxon>Dikarya</taxon>
        <taxon>Ascomycota</taxon>
        <taxon>Saccharomycotina</taxon>
        <taxon>Dipodascomycetes</taxon>
        <taxon>Dipodascales</taxon>
        <taxon>Dipodascales incertae sedis</taxon>
        <taxon>Nadsonia</taxon>
    </lineage>
</organism>
<sequence>MVGLSASYLPLLYLGLDLPRLLNVVLSSDTTVWNIWGKSFQVIKFYILSMFVGHALWWLEDVATLLWGVRVLTPPWEMLESAKAMIQVEETEVAEEVEVAEEGEEAEVLEVLEVVEGRVVEEVEVVEVVEEVEEMEGQEMAMN</sequence>
<dbReference type="Proteomes" id="UP000095009">
    <property type="component" value="Unassembled WGS sequence"/>
</dbReference>
<evidence type="ECO:0000313" key="2">
    <source>
        <dbReference type="Proteomes" id="UP000095009"/>
    </source>
</evidence>
<gene>
    <name evidence="1" type="ORF">NADFUDRAFT_49493</name>
</gene>
<keyword evidence="2" id="KW-1185">Reference proteome</keyword>
<protein>
    <submittedName>
        <fullName evidence="1">Uncharacterized protein</fullName>
    </submittedName>
</protein>